<dbReference type="Proteomes" id="UP001296104">
    <property type="component" value="Unassembled WGS sequence"/>
</dbReference>
<dbReference type="Pfam" id="PF05368">
    <property type="entry name" value="NmrA"/>
    <property type="match status" value="1"/>
</dbReference>
<evidence type="ECO:0000256" key="2">
    <source>
        <dbReference type="ARBA" id="ARBA00023002"/>
    </source>
</evidence>
<feature type="domain" description="NmrA-like" evidence="3">
    <location>
        <begin position="6"/>
        <end position="216"/>
    </location>
</feature>
<dbReference type="EMBL" id="CAVMBE010000147">
    <property type="protein sequence ID" value="CAK4034910.1"/>
    <property type="molecule type" value="Genomic_DNA"/>
</dbReference>
<dbReference type="InterPro" id="IPR036291">
    <property type="entry name" value="NAD(P)-bd_dom_sf"/>
</dbReference>
<gene>
    <name evidence="4" type="ORF">LECACI_7A010068</name>
</gene>
<name>A0AAI8Z9F6_9PEZI</name>
<sequence length="294" mass="31569">MPAYPKVAVAGATGNLGPSVVRELVNAGIQVTTISRSGKTDGLPSDVKTVKVDYGSQDSLVSALQGHDAVVSLLPKHDQQDVLIDAAIAAGVKRFLPSEFGSNIAGNSATASLPVFAGKAKTQKYLESKKDQISYTYVVNGLFLDWGLGLGLNINLKGPTNLYDGGNVKFSTTLLSDVGKAVVGILKHPDETKDRAVYVQSASVTQNELLEIAKKVKPGYQPETNHVDVKQLEEGAYEKLRKGEDVGTAYFHFIVASVFRPEFGSDWSAKNDNELLGIKELSQKELEEVVAKYA</sequence>
<evidence type="ECO:0000313" key="5">
    <source>
        <dbReference type="Proteomes" id="UP001296104"/>
    </source>
</evidence>
<dbReference type="CDD" id="cd05259">
    <property type="entry name" value="PCBER_SDR_a"/>
    <property type="match status" value="1"/>
</dbReference>
<dbReference type="Gene3D" id="3.40.50.720">
    <property type="entry name" value="NAD(P)-binding Rossmann-like Domain"/>
    <property type="match status" value="1"/>
</dbReference>
<reference evidence="4" key="1">
    <citation type="submission" date="2023-11" db="EMBL/GenBank/DDBJ databases">
        <authorList>
            <person name="Alioto T."/>
            <person name="Alioto T."/>
            <person name="Gomez Garrido J."/>
        </authorList>
    </citation>
    <scope>NUCLEOTIDE SEQUENCE</scope>
</reference>
<dbReference type="SUPFAM" id="SSF51735">
    <property type="entry name" value="NAD(P)-binding Rossmann-fold domains"/>
    <property type="match status" value="1"/>
</dbReference>
<keyword evidence="5" id="KW-1185">Reference proteome</keyword>
<proteinExistence type="predicted"/>
<evidence type="ECO:0000259" key="3">
    <source>
        <dbReference type="Pfam" id="PF05368"/>
    </source>
</evidence>
<dbReference type="InterPro" id="IPR051609">
    <property type="entry name" value="NmrA/Isoflavone_reductase-like"/>
</dbReference>
<dbReference type="PANTHER" id="PTHR47706">
    <property type="entry name" value="NMRA-LIKE FAMILY PROTEIN"/>
    <property type="match status" value="1"/>
</dbReference>
<dbReference type="Gene3D" id="3.90.25.10">
    <property type="entry name" value="UDP-galactose 4-epimerase, domain 1"/>
    <property type="match status" value="1"/>
</dbReference>
<evidence type="ECO:0000256" key="1">
    <source>
        <dbReference type="ARBA" id="ARBA00022857"/>
    </source>
</evidence>
<comment type="caution">
    <text evidence="4">The sequence shown here is derived from an EMBL/GenBank/DDBJ whole genome shotgun (WGS) entry which is preliminary data.</text>
</comment>
<dbReference type="GO" id="GO:0016491">
    <property type="term" value="F:oxidoreductase activity"/>
    <property type="evidence" value="ECO:0007669"/>
    <property type="project" value="UniProtKB-KW"/>
</dbReference>
<dbReference type="PANTHER" id="PTHR47706:SF1">
    <property type="entry name" value="CIPA-LIKE, PUTATIVE (AFU_ORTHOLOGUE AFUA_1G12460)-RELATED"/>
    <property type="match status" value="1"/>
</dbReference>
<evidence type="ECO:0000313" key="4">
    <source>
        <dbReference type="EMBL" id="CAK4034910.1"/>
    </source>
</evidence>
<dbReference type="InterPro" id="IPR008030">
    <property type="entry name" value="NmrA-like"/>
</dbReference>
<accession>A0AAI8Z9F6</accession>
<dbReference type="InterPro" id="IPR045312">
    <property type="entry name" value="PCBER-like"/>
</dbReference>
<dbReference type="AlphaFoldDB" id="A0AAI8Z9F6"/>
<keyword evidence="2" id="KW-0560">Oxidoreductase</keyword>
<organism evidence="4 5">
    <name type="scientific">Lecanosticta acicola</name>
    <dbReference type="NCBI Taxonomy" id="111012"/>
    <lineage>
        <taxon>Eukaryota</taxon>
        <taxon>Fungi</taxon>
        <taxon>Dikarya</taxon>
        <taxon>Ascomycota</taxon>
        <taxon>Pezizomycotina</taxon>
        <taxon>Dothideomycetes</taxon>
        <taxon>Dothideomycetidae</taxon>
        <taxon>Mycosphaerellales</taxon>
        <taxon>Mycosphaerellaceae</taxon>
        <taxon>Lecanosticta</taxon>
    </lineage>
</organism>
<protein>
    <submittedName>
        <fullName evidence="4">NAD(P)-binding</fullName>
    </submittedName>
</protein>
<keyword evidence="1" id="KW-0521">NADP</keyword>